<dbReference type="OMA" id="TEITCSW"/>
<protein>
    <recommendedName>
        <fullName evidence="4">Receptor accessory protein 6</fullName>
    </recommendedName>
</protein>
<keyword evidence="3" id="KW-1185">Reference proteome</keyword>
<dbReference type="Bgee" id="ENSCSAG00000012019">
    <property type="expression patterns" value="Expressed in liver and 4 other cell types or tissues"/>
</dbReference>
<dbReference type="GeneTree" id="ENSGT00470000042565"/>
<feature type="compositionally biased region" description="Low complexity" evidence="1">
    <location>
        <begin position="316"/>
        <end position="368"/>
    </location>
</feature>
<dbReference type="Ensembl" id="ENSCSAT00000010109.1">
    <property type="protein sequence ID" value="ENSCSAP00000008208.1"/>
    <property type="gene ID" value="ENSCSAG00000012019.1"/>
</dbReference>
<feature type="compositionally biased region" description="Polar residues" evidence="1">
    <location>
        <begin position="394"/>
        <end position="404"/>
    </location>
</feature>
<dbReference type="EMBL" id="AQIB01152655">
    <property type="status" value="NOT_ANNOTATED_CDS"/>
    <property type="molecule type" value="Genomic_DNA"/>
</dbReference>
<feature type="compositionally biased region" description="Low complexity" evidence="1">
    <location>
        <begin position="176"/>
        <end position="188"/>
    </location>
</feature>
<sequence>ADTGAGPEQRGSGCGKAARVQWSGCAGPRASSSSQPRARRCHGRPEPARGALPGAKEPGHRRAGGAGGQDRAGEAVSGCRSRHSAKPVSAVRLRSVSAVQSHRICLPRICLNQSYREPKQGRRHCVAHLLGGVRPVRAGRVLQRSTPVLVPFLLHGQVRLPVVLHGPQALERGSHAVSARRAPAVPKAPRGRGQNREQPQPASPGRGGRNNQERQAKPDPAAEGQVKQPPGPRKDLPAGEEGAAPGSQASTEPSAHLSTAASASPSGPGKALGVSLNATSGKSQSQSSATPSSESQGQLPSGSGRGKAQGQRRARVSSQRSRQRTQLPGTSSGPSQSALPSSRPLQPPTVTSSPVSPVVQSPSSSNVPTQPPSKPPGEPEDTAPKTSRQRQKQSTKQPASSTSVPELVPCHSGTSLEYTSESTTEITCSWPHHRPPCLQHYWCLKHLAC</sequence>
<evidence type="ECO:0000313" key="2">
    <source>
        <dbReference type="Ensembl" id="ENSCSAP00000008208.1"/>
    </source>
</evidence>
<evidence type="ECO:0008006" key="4">
    <source>
        <dbReference type="Google" id="ProtNLM"/>
    </source>
</evidence>
<dbReference type="AlphaFoldDB" id="A0A0D9RHW9"/>
<dbReference type="Proteomes" id="UP000029965">
    <property type="component" value="Chromosome 6"/>
</dbReference>
<evidence type="ECO:0000256" key="1">
    <source>
        <dbReference type="SAM" id="MobiDB-lite"/>
    </source>
</evidence>
<dbReference type="eggNOG" id="ENOG502S8HK">
    <property type="taxonomic scope" value="Eukaryota"/>
</dbReference>
<dbReference type="STRING" id="60711.ENSCSAP00000008208"/>
<evidence type="ECO:0000313" key="3">
    <source>
        <dbReference type="Proteomes" id="UP000029965"/>
    </source>
</evidence>
<feature type="region of interest" description="Disordered" evidence="1">
    <location>
        <begin position="172"/>
        <end position="416"/>
    </location>
</feature>
<name>A0A0D9RHW9_CHLSB</name>
<reference evidence="2" key="2">
    <citation type="submission" date="2025-08" db="UniProtKB">
        <authorList>
            <consortium name="Ensembl"/>
        </authorList>
    </citation>
    <scope>IDENTIFICATION</scope>
</reference>
<accession>A0A0D9RHW9</accession>
<feature type="compositionally biased region" description="Low complexity" evidence="1">
    <location>
        <begin position="278"/>
        <end position="309"/>
    </location>
</feature>
<organism evidence="2 3">
    <name type="scientific">Chlorocebus sabaeus</name>
    <name type="common">Green monkey</name>
    <name type="synonym">Simia sabaea</name>
    <dbReference type="NCBI Taxonomy" id="60711"/>
    <lineage>
        <taxon>Eukaryota</taxon>
        <taxon>Metazoa</taxon>
        <taxon>Chordata</taxon>
        <taxon>Craniata</taxon>
        <taxon>Vertebrata</taxon>
        <taxon>Euteleostomi</taxon>
        <taxon>Mammalia</taxon>
        <taxon>Eutheria</taxon>
        <taxon>Euarchontoglires</taxon>
        <taxon>Primates</taxon>
        <taxon>Haplorrhini</taxon>
        <taxon>Catarrhini</taxon>
        <taxon>Cercopithecidae</taxon>
        <taxon>Cercopithecinae</taxon>
        <taxon>Chlorocebus</taxon>
    </lineage>
</organism>
<proteinExistence type="predicted"/>
<feature type="region of interest" description="Disordered" evidence="1">
    <location>
        <begin position="24"/>
        <end position="87"/>
    </location>
</feature>
<reference evidence="2 3" key="1">
    <citation type="submission" date="2014-03" db="EMBL/GenBank/DDBJ databases">
        <authorList>
            <person name="Warren W."/>
            <person name="Wilson R.K."/>
        </authorList>
    </citation>
    <scope>NUCLEOTIDE SEQUENCE</scope>
</reference>
<feature type="compositionally biased region" description="Low complexity" evidence="1">
    <location>
        <begin position="260"/>
        <end position="269"/>
    </location>
</feature>
<feature type="compositionally biased region" description="Polar residues" evidence="1">
    <location>
        <begin position="247"/>
        <end position="259"/>
    </location>
</feature>
<reference evidence="2" key="3">
    <citation type="submission" date="2025-09" db="UniProtKB">
        <authorList>
            <consortium name="Ensembl"/>
        </authorList>
    </citation>
    <scope>IDENTIFICATION</scope>
</reference>